<sequence>MRGSPASTHDSEISDITLFVSFRMKLADFQSFIDVYLSEEGGRVQTKGCEKARETESGAIFTGAAKMQ</sequence>
<name>A0A183E408_9BILA</name>
<dbReference type="AlphaFoldDB" id="A0A183E408"/>
<keyword evidence="2" id="KW-1185">Reference proteome</keyword>
<dbReference type="Proteomes" id="UP000271098">
    <property type="component" value="Unassembled WGS sequence"/>
</dbReference>
<evidence type="ECO:0000313" key="3">
    <source>
        <dbReference type="WBParaSite" id="GPUH_0001572101-mRNA-1"/>
    </source>
</evidence>
<evidence type="ECO:0000313" key="2">
    <source>
        <dbReference type="Proteomes" id="UP000271098"/>
    </source>
</evidence>
<reference evidence="3" key="1">
    <citation type="submission" date="2016-06" db="UniProtKB">
        <authorList>
            <consortium name="WormBaseParasite"/>
        </authorList>
    </citation>
    <scope>IDENTIFICATION</scope>
</reference>
<organism evidence="3">
    <name type="scientific">Gongylonema pulchrum</name>
    <dbReference type="NCBI Taxonomy" id="637853"/>
    <lineage>
        <taxon>Eukaryota</taxon>
        <taxon>Metazoa</taxon>
        <taxon>Ecdysozoa</taxon>
        <taxon>Nematoda</taxon>
        <taxon>Chromadorea</taxon>
        <taxon>Rhabditida</taxon>
        <taxon>Spirurina</taxon>
        <taxon>Spiruromorpha</taxon>
        <taxon>Spiruroidea</taxon>
        <taxon>Gongylonematidae</taxon>
        <taxon>Gongylonema</taxon>
    </lineage>
</organism>
<dbReference type="WBParaSite" id="GPUH_0001572101-mRNA-1">
    <property type="protein sequence ID" value="GPUH_0001572101-mRNA-1"/>
    <property type="gene ID" value="GPUH_0001572101"/>
</dbReference>
<proteinExistence type="predicted"/>
<reference evidence="1 2" key="2">
    <citation type="submission" date="2018-11" db="EMBL/GenBank/DDBJ databases">
        <authorList>
            <consortium name="Pathogen Informatics"/>
        </authorList>
    </citation>
    <scope>NUCLEOTIDE SEQUENCE [LARGE SCALE GENOMIC DNA]</scope>
</reference>
<accession>A0A183E408</accession>
<dbReference type="EMBL" id="UYRT01082795">
    <property type="protein sequence ID" value="VDN26496.1"/>
    <property type="molecule type" value="Genomic_DNA"/>
</dbReference>
<gene>
    <name evidence="1" type="ORF">GPUH_LOCUS15699</name>
</gene>
<evidence type="ECO:0000313" key="1">
    <source>
        <dbReference type="EMBL" id="VDN26496.1"/>
    </source>
</evidence>
<protein>
    <submittedName>
        <fullName evidence="1 3">Uncharacterized protein</fullName>
    </submittedName>
</protein>